<gene>
    <name evidence="4" type="ORF">N495_09200</name>
</gene>
<comment type="similarity">
    <text evidence="1">Belongs to the HypE family.</text>
</comment>
<dbReference type="CDD" id="cd02197">
    <property type="entry name" value="HypE"/>
    <property type="match status" value="1"/>
</dbReference>
<dbReference type="HOGENOM" id="CLU_049733_0_0_9"/>
<dbReference type="SUPFAM" id="SSF55326">
    <property type="entry name" value="PurM N-terminal domain-like"/>
    <property type="match status" value="1"/>
</dbReference>
<dbReference type="PIRSF" id="PIRSF005644">
    <property type="entry name" value="Hdrgns_mtr_HypE"/>
    <property type="match status" value="1"/>
</dbReference>
<dbReference type="InterPro" id="IPR036921">
    <property type="entry name" value="PurM-like_N_sf"/>
</dbReference>
<dbReference type="PANTHER" id="PTHR30303">
    <property type="entry name" value="HYDROGENASE ISOENZYMES FORMATION PROTEIN HYPE"/>
    <property type="match status" value="1"/>
</dbReference>
<dbReference type="PATRIC" id="fig|1379739.3.peg.2196"/>
<dbReference type="Gene3D" id="3.30.1330.10">
    <property type="entry name" value="PurM-like, N-terminal domain"/>
    <property type="match status" value="1"/>
</dbReference>
<dbReference type="OrthoDB" id="9801934at2"/>
<dbReference type="AlphaFoldDB" id="A0A0D1BVI3"/>
<dbReference type="GO" id="GO:0051604">
    <property type="term" value="P:protein maturation"/>
    <property type="evidence" value="ECO:0007669"/>
    <property type="project" value="TreeGrafter"/>
</dbReference>
<comment type="caution">
    <text evidence="4">The sequence shown here is derived from an EMBL/GenBank/DDBJ whole genome shotgun (WGS) entry which is preliminary data.</text>
</comment>
<dbReference type="InterPro" id="IPR016188">
    <property type="entry name" value="PurM-like_N"/>
</dbReference>
<reference evidence="4 5" key="1">
    <citation type="submission" date="2014-06" db="EMBL/GenBank/DDBJ databases">
        <title>Genome characterization of distinct group I Clostridium botulinum lineages.</title>
        <authorList>
            <person name="Giordani F."/>
            <person name="Anselmo A."/>
            <person name="Fillo S."/>
            <person name="Palozzi A.M."/>
            <person name="Fortunato A."/>
            <person name="Gentile B."/>
            <person name="Ciammaruconi A."/>
            <person name="Anniballi F."/>
            <person name="De Medici D."/>
            <person name="Lista F."/>
        </authorList>
    </citation>
    <scope>NUCLEOTIDE SEQUENCE [LARGE SCALE GENOMIC DNA]</scope>
    <source>
        <strain evidence="4 5">B2 450</strain>
    </source>
</reference>
<sequence>MDEFITLSHGHGGKYTHELIEKIMYKHFSNETLIKGIDSGIFNIEKSKLAFTTDSFVVKPLFFTGGDIGKLAVCGTVNDLSVSGAKPLYLSCSFIIEEGFPIKKLELIVESMGNTAKEVGVLIVTGDTKVVEKGDVDQIFINTAGIGIIEGQYAIKNIEKGDKVIVTGNIGDHGTTIALDRYNLNIKADLKSDCTAVNTITNNLKEYYPYIKIMKDPTRGGVATTLNEIATLTNHLGICIWEDKIPIKREVRAINEMLGLDPLYMACEGRIIMVVEDQYAEDMLKIIKEIDDCENAKIIGTFVEKPYNIVYVENFLGGTRIINMLEGDMLPRIC</sequence>
<protein>
    <submittedName>
        <fullName evidence="4">Carbamoyl dehydratase HypE</fullName>
    </submittedName>
</protein>
<dbReference type="InterPro" id="IPR011854">
    <property type="entry name" value="HypE"/>
</dbReference>
<dbReference type="SUPFAM" id="SSF56042">
    <property type="entry name" value="PurM C-terminal domain-like"/>
    <property type="match status" value="1"/>
</dbReference>
<dbReference type="InterPro" id="IPR036676">
    <property type="entry name" value="PurM-like_C_sf"/>
</dbReference>
<dbReference type="RefSeq" id="WP_003485967.1">
    <property type="nucleotide sequence ID" value="NZ_JXSU01000007.1"/>
</dbReference>
<evidence type="ECO:0000259" key="2">
    <source>
        <dbReference type="Pfam" id="PF00586"/>
    </source>
</evidence>
<dbReference type="InterPro" id="IPR010918">
    <property type="entry name" value="PurM-like_C_dom"/>
</dbReference>
<dbReference type="Proteomes" id="UP000032250">
    <property type="component" value="Unassembled WGS sequence"/>
</dbReference>
<feature type="domain" description="PurM-like C-terminal" evidence="3">
    <location>
        <begin position="160"/>
        <end position="312"/>
    </location>
</feature>
<dbReference type="Pfam" id="PF00586">
    <property type="entry name" value="AIRS"/>
    <property type="match status" value="1"/>
</dbReference>
<organism evidence="4 5">
    <name type="scientific">Clostridium botulinum B2 450</name>
    <dbReference type="NCBI Taxonomy" id="1379739"/>
    <lineage>
        <taxon>Bacteria</taxon>
        <taxon>Bacillati</taxon>
        <taxon>Bacillota</taxon>
        <taxon>Clostridia</taxon>
        <taxon>Eubacteriales</taxon>
        <taxon>Clostridiaceae</taxon>
        <taxon>Clostridium</taxon>
    </lineage>
</organism>
<evidence type="ECO:0000256" key="1">
    <source>
        <dbReference type="ARBA" id="ARBA00006243"/>
    </source>
</evidence>
<dbReference type="EMBL" id="JXSU01000007">
    <property type="protein sequence ID" value="KIS23762.1"/>
    <property type="molecule type" value="Genomic_DNA"/>
</dbReference>
<evidence type="ECO:0000313" key="4">
    <source>
        <dbReference type="EMBL" id="KIS23762.1"/>
    </source>
</evidence>
<dbReference type="Pfam" id="PF02769">
    <property type="entry name" value="AIRS_C"/>
    <property type="match status" value="1"/>
</dbReference>
<dbReference type="NCBIfam" id="TIGR02124">
    <property type="entry name" value="hypE"/>
    <property type="match status" value="1"/>
</dbReference>
<dbReference type="Gene3D" id="3.90.650.10">
    <property type="entry name" value="PurM-like C-terminal domain"/>
    <property type="match status" value="1"/>
</dbReference>
<feature type="domain" description="PurM-like N-terminal" evidence="2">
    <location>
        <begin position="38"/>
        <end position="149"/>
    </location>
</feature>
<evidence type="ECO:0000259" key="3">
    <source>
        <dbReference type="Pfam" id="PF02769"/>
    </source>
</evidence>
<evidence type="ECO:0000313" key="5">
    <source>
        <dbReference type="Proteomes" id="UP000032250"/>
    </source>
</evidence>
<dbReference type="PANTHER" id="PTHR30303:SF0">
    <property type="entry name" value="CARBAMOYL DEHYDRATASE HYPE"/>
    <property type="match status" value="1"/>
</dbReference>
<accession>A0A0D1BVI3</accession>
<name>A0A0D1BVI3_CLOBO</name>
<proteinExistence type="inferred from homology"/>